<dbReference type="InterPro" id="IPR014720">
    <property type="entry name" value="dsRBD_dom"/>
</dbReference>
<keyword evidence="14" id="KW-1185">Reference proteome</keyword>
<dbReference type="GO" id="GO:0004525">
    <property type="term" value="F:ribonuclease III activity"/>
    <property type="evidence" value="ECO:0007669"/>
    <property type="project" value="InterPro"/>
</dbReference>
<evidence type="ECO:0000256" key="5">
    <source>
        <dbReference type="ARBA" id="ARBA00023128"/>
    </source>
</evidence>
<feature type="domain" description="DRBM" evidence="11">
    <location>
        <begin position="212"/>
        <end position="282"/>
    </location>
</feature>
<dbReference type="SMART" id="SM00535">
    <property type="entry name" value="RIBOc"/>
    <property type="match status" value="1"/>
</dbReference>
<dbReference type="CDD" id="cd19873">
    <property type="entry name" value="DSRM_MRPL3_like"/>
    <property type="match status" value="1"/>
</dbReference>
<dbReference type="InterPro" id="IPR044443">
    <property type="entry name" value="Ribosomal_mL44_DSRM_fung"/>
</dbReference>
<protein>
    <recommendedName>
        <fullName evidence="8">Large ribosomal subunit protein mL44</fullName>
    </recommendedName>
</protein>
<dbReference type="SMART" id="SM00358">
    <property type="entry name" value="DSRM"/>
    <property type="match status" value="1"/>
</dbReference>
<evidence type="ECO:0000256" key="9">
    <source>
        <dbReference type="PROSITE-ProRule" id="PRU00266"/>
    </source>
</evidence>
<comment type="similarity">
    <text evidence="7">Belongs to the ribonuclease III family. Mitochondrion-specific ribosomal protein mL44 subfamily.</text>
</comment>
<evidence type="ECO:0000256" key="8">
    <source>
        <dbReference type="ARBA" id="ARBA00035187"/>
    </source>
</evidence>
<dbReference type="eggNOG" id="KOG3769">
    <property type="taxonomic scope" value="Eukaryota"/>
</dbReference>
<dbReference type="HOGENOM" id="CLU_034765_0_0_1"/>
<dbReference type="Proteomes" id="UP000030671">
    <property type="component" value="Unassembled WGS sequence"/>
</dbReference>
<dbReference type="PROSITE" id="PS50137">
    <property type="entry name" value="DS_RBD"/>
    <property type="match status" value="1"/>
</dbReference>
<gene>
    <name evidence="13" type="ORF">HETIRDRAFT_453510</name>
</gene>
<dbReference type="KEGG" id="hir:HETIRDRAFT_453510"/>
<dbReference type="GO" id="GO:0003725">
    <property type="term" value="F:double-stranded RNA binding"/>
    <property type="evidence" value="ECO:0007669"/>
    <property type="project" value="InterPro"/>
</dbReference>
<dbReference type="SUPFAM" id="SSF69065">
    <property type="entry name" value="RNase III domain-like"/>
    <property type="match status" value="1"/>
</dbReference>
<comment type="subcellular location">
    <subcellularLocation>
        <location evidence="1">Mitochondrion</location>
    </subcellularLocation>
</comment>
<name>W4JZH2_HETIT</name>
<dbReference type="InterPro" id="IPR044444">
    <property type="entry name" value="Ribosomal_mL44_DSRM_metazoa"/>
</dbReference>
<evidence type="ECO:0000256" key="10">
    <source>
        <dbReference type="SAM" id="MobiDB-lite"/>
    </source>
</evidence>
<dbReference type="SUPFAM" id="SSF54768">
    <property type="entry name" value="dsRNA-binding domain-like"/>
    <property type="match status" value="1"/>
</dbReference>
<keyword evidence="2 9" id="KW-0694">RNA-binding</keyword>
<reference evidence="13 14" key="1">
    <citation type="journal article" date="2012" name="New Phytol.">
        <title>Insight into trade-off between wood decay and parasitism from the genome of a fungal forest pathogen.</title>
        <authorList>
            <person name="Olson A."/>
            <person name="Aerts A."/>
            <person name="Asiegbu F."/>
            <person name="Belbahri L."/>
            <person name="Bouzid O."/>
            <person name="Broberg A."/>
            <person name="Canback B."/>
            <person name="Coutinho P.M."/>
            <person name="Cullen D."/>
            <person name="Dalman K."/>
            <person name="Deflorio G."/>
            <person name="van Diepen L.T."/>
            <person name="Dunand C."/>
            <person name="Duplessis S."/>
            <person name="Durling M."/>
            <person name="Gonthier P."/>
            <person name="Grimwood J."/>
            <person name="Fossdal C.G."/>
            <person name="Hansson D."/>
            <person name="Henrissat B."/>
            <person name="Hietala A."/>
            <person name="Himmelstrand K."/>
            <person name="Hoffmeister D."/>
            <person name="Hogberg N."/>
            <person name="James T.Y."/>
            <person name="Karlsson M."/>
            <person name="Kohler A."/>
            <person name="Kues U."/>
            <person name="Lee Y.H."/>
            <person name="Lin Y.C."/>
            <person name="Lind M."/>
            <person name="Lindquist E."/>
            <person name="Lombard V."/>
            <person name="Lucas S."/>
            <person name="Lunden K."/>
            <person name="Morin E."/>
            <person name="Murat C."/>
            <person name="Park J."/>
            <person name="Raffaello T."/>
            <person name="Rouze P."/>
            <person name="Salamov A."/>
            <person name="Schmutz J."/>
            <person name="Solheim H."/>
            <person name="Stahlberg J."/>
            <person name="Velez H."/>
            <person name="de Vries R.P."/>
            <person name="Wiebenga A."/>
            <person name="Woodward S."/>
            <person name="Yakovlev I."/>
            <person name="Garbelotto M."/>
            <person name="Martin F."/>
            <person name="Grigoriev I.V."/>
            <person name="Stenlid J."/>
        </authorList>
    </citation>
    <scope>NUCLEOTIDE SEQUENCE [LARGE SCALE GENOMIC DNA]</scope>
    <source>
        <strain evidence="13 14">TC 32-1</strain>
    </source>
</reference>
<accession>W4JZH2</accession>
<evidence type="ECO:0000313" key="13">
    <source>
        <dbReference type="EMBL" id="ETW78978.1"/>
    </source>
</evidence>
<dbReference type="PANTHER" id="PTHR11207">
    <property type="entry name" value="RIBONUCLEASE III"/>
    <property type="match status" value="1"/>
</dbReference>
<dbReference type="InterPro" id="IPR000999">
    <property type="entry name" value="RNase_III_dom"/>
</dbReference>
<keyword evidence="6" id="KW-0687">Ribonucleoprotein</keyword>
<dbReference type="STRING" id="747525.W4JZH2"/>
<dbReference type="Gene3D" id="3.30.160.20">
    <property type="match status" value="1"/>
</dbReference>
<evidence type="ECO:0000256" key="1">
    <source>
        <dbReference type="ARBA" id="ARBA00004173"/>
    </source>
</evidence>
<dbReference type="RefSeq" id="XP_009549260.1">
    <property type="nucleotide sequence ID" value="XM_009550965.1"/>
</dbReference>
<dbReference type="InParanoid" id="W4JZH2"/>
<dbReference type="FunCoup" id="W4JZH2">
    <property type="interactions" value="212"/>
</dbReference>
<dbReference type="PROSITE" id="PS50142">
    <property type="entry name" value="RNASE_3_2"/>
    <property type="match status" value="1"/>
</dbReference>
<evidence type="ECO:0000256" key="2">
    <source>
        <dbReference type="ARBA" id="ARBA00022884"/>
    </source>
</evidence>
<dbReference type="GO" id="GO:0003735">
    <property type="term" value="F:structural constituent of ribosome"/>
    <property type="evidence" value="ECO:0007669"/>
    <property type="project" value="TreeGrafter"/>
</dbReference>
<sequence length="355" mass="37560">MAAKLAAAVPLSALKAFPPKHALAGSSRLASFDPDSWAALQPPPPAALSALAHRIGLGATLQPPHIQQACTHPSFLALHAKHRPADPAPAANANLAALGNSLLGLFAAEHLDASYPHLPTRVLKAAVSAYVGPLTCAAVAREIGAAPLLRWNRTPPTLTRFGVMHYDALSSIPRALTALIYQQRSLPTARAFAHAYFLSRDIDLRAMIKFRDPKLNLVDTVAKFGREKPVSRLLKETGRFSNSPVFVVGIFSGADKLGEGFGSSLQMAEFRAAEDALHRLYLTRTPPHLLRLPTSTFPAPSEDAEDPLAHADVFAAPAHAEAPYVPGELGESEVPTGSAGRSAIKMPPAAVAAAR</sequence>
<evidence type="ECO:0000256" key="3">
    <source>
        <dbReference type="ARBA" id="ARBA00022946"/>
    </source>
</evidence>
<evidence type="ECO:0000259" key="12">
    <source>
        <dbReference type="PROSITE" id="PS50142"/>
    </source>
</evidence>
<evidence type="ECO:0000256" key="7">
    <source>
        <dbReference type="ARBA" id="ARBA00024034"/>
    </source>
</evidence>
<proteinExistence type="inferred from homology"/>
<dbReference type="InterPro" id="IPR055189">
    <property type="entry name" value="RM44_endonuclase"/>
</dbReference>
<dbReference type="PANTHER" id="PTHR11207:SF32">
    <property type="entry name" value="LARGE RIBOSOMAL SUBUNIT PROTEIN ML44"/>
    <property type="match status" value="1"/>
</dbReference>
<dbReference type="Gene3D" id="1.10.1520.10">
    <property type="entry name" value="Ribonuclease III domain"/>
    <property type="match status" value="1"/>
</dbReference>
<keyword evidence="3" id="KW-0809">Transit peptide</keyword>
<dbReference type="GO" id="GO:0005739">
    <property type="term" value="C:mitochondrion"/>
    <property type="evidence" value="ECO:0007669"/>
    <property type="project" value="TreeGrafter"/>
</dbReference>
<evidence type="ECO:0000313" key="14">
    <source>
        <dbReference type="Proteomes" id="UP000030671"/>
    </source>
</evidence>
<dbReference type="AlphaFoldDB" id="W4JZH2"/>
<keyword evidence="5" id="KW-0496">Mitochondrion</keyword>
<dbReference type="Pfam" id="PF22935">
    <property type="entry name" value="RM44_endonuclase"/>
    <property type="match status" value="1"/>
</dbReference>
<dbReference type="EMBL" id="KI925461">
    <property type="protein sequence ID" value="ETW78978.1"/>
    <property type="molecule type" value="Genomic_DNA"/>
</dbReference>
<evidence type="ECO:0000256" key="6">
    <source>
        <dbReference type="ARBA" id="ARBA00023274"/>
    </source>
</evidence>
<dbReference type="OrthoDB" id="67027at2759"/>
<dbReference type="InterPro" id="IPR036389">
    <property type="entry name" value="RNase_III_sf"/>
</dbReference>
<organism evidence="13 14">
    <name type="scientific">Heterobasidion irregulare (strain TC 32-1)</name>
    <dbReference type="NCBI Taxonomy" id="747525"/>
    <lineage>
        <taxon>Eukaryota</taxon>
        <taxon>Fungi</taxon>
        <taxon>Dikarya</taxon>
        <taxon>Basidiomycota</taxon>
        <taxon>Agaricomycotina</taxon>
        <taxon>Agaricomycetes</taxon>
        <taxon>Russulales</taxon>
        <taxon>Bondarzewiaceae</taxon>
        <taxon>Heterobasidion</taxon>
        <taxon>Heterobasidion annosum species complex</taxon>
    </lineage>
</organism>
<dbReference type="GeneID" id="20676393"/>
<evidence type="ECO:0000256" key="4">
    <source>
        <dbReference type="ARBA" id="ARBA00022980"/>
    </source>
</evidence>
<dbReference type="GO" id="GO:0006396">
    <property type="term" value="P:RNA processing"/>
    <property type="evidence" value="ECO:0007669"/>
    <property type="project" value="InterPro"/>
</dbReference>
<dbReference type="Pfam" id="PF22892">
    <property type="entry name" value="DSRM_MRPL44"/>
    <property type="match status" value="1"/>
</dbReference>
<evidence type="ECO:0000259" key="11">
    <source>
        <dbReference type="PROSITE" id="PS50137"/>
    </source>
</evidence>
<feature type="domain" description="RNase III" evidence="12">
    <location>
        <begin position="48"/>
        <end position="150"/>
    </location>
</feature>
<feature type="region of interest" description="Disordered" evidence="10">
    <location>
        <begin position="326"/>
        <end position="355"/>
    </location>
</feature>
<keyword evidence="4" id="KW-0689">Ribosomal protein</keyword>